<evidence type="ECO:0000256" key="1">
    <source>
        <dbReference type="SAM" id="Phobius"/>
    </source>
</evidence>
<protein>
    <submittedName>
        <fullName evidence="2">Uncharacterized protein</fullName>
    </submittedName>
</protein>
<feature type="transmembrane region" description="Helical" evidence="1">
    <location>
        <begin position="25"/>
        <end position="44"/>
    </location>
</feature>
<keyword evidence="1" id="KW-0472">Membrane</keyword>
<keyword evidence="1" id="KW-0812">Transmembrane</keyword>
<keyword evidence="1" id="KW-1133">Transmembrane helix</keyword>
<dbReference type="EMBL" id="UINC01016562">
    <property type="protein sequence ID" value="SVA68868.1"/>
    <property type="molecule type" value="Genomic_DNA"/>
</dbReference>
<reference evidence="2" key="1">
    <citation type="submission" date="2018-05" db="EMBL/GenBank/DDBJ databases">
        <authorList>
            <person name="Lanie J.A."/>
            <person name="Ng W.-L."/>
            <person name="Kazmierczak K.M."/>
            <person name="Andrzejewski T.M."/>
            <person name="Davidsen T.M."/>
            <person name="Wayne K.J."/>
            <person name="Tettelin H."/>
            <person name="Glass J.I."/>
            <person name="Rusch D."/>
            <person name="Podicherti R."/>
            <person name="Tsui H.-C.T."/>
            <person name="Winkler M.E."/>
        </authorList>
    </citation>
    <scope>NUCLEOTIDE SEQUENCE</scope>
</reference>
<sequence>MEENNSENNINKTPAKMARLAWPKAKYGVILAVIIIIVINLIYYQDFFLSFFK</sequence>
<dbReference type="AlphaFoldDB" id="A0A381XVW5"/>
<evidence type="ECO:0000313" key="2">
    <source>
        <dbReference type="EMBL" id="SVA68868.1"/>
    </source>
</evidence>
<gene>
    <name evidence="2" type="ORF">METZ01_LOCUS121722</name>
</gene>
<organism evidence="2">
    <name type="scientific">marine metagenome</name>
    <dbReference type="NCBI Taxonomy" id="408172"/>
    <lineage>
        <taxon>unclassified sequences</taxon>
        <taxon>metagenomes</taxon>
        <taxon>ecological metagenomes</taxon>
    </lineage>
</organism>
<accession>A0A381XVW5</accession>
<proteinExistence type="predicted"/>
<name>A0A381XVW5_9ZZZZ</name>